<evidence type="ECO:0000313" key="3">
    <source>
        <dbReference type="EMBL" id="AQP47500.1"/>
    </source>
</evidence>
<accession>A0A1Q2CN67</accession>
<protein>
    <recommendedName>
        <fullName evidence="5">DUF3043 domain-containing protein</fullName>
    </recommendedName>
</protein>
<dbReference type="KEGG" id="tes:BW730_08340"/>
<dbReference type="Proteomes" id="UP000188145">
    <property type="component" value="Chromosome"/>
</dbReference>
<evidence type="ECO:0000256" key="1">
    <source>
        <dbReference type="SAM" id="MobiDB-lite"/>
    </source>
</evidence>
<keyword evidence="2" id="KW-0472">Membrane</keyword>
<name>A0A1Q2CN67_9ACTN</name>
<evidence type="ECO:0008006" key="5">
    <source>
        <dbReference type="Google" id="ProtNLM"/>
    </source>
</evidence>
<reference evidence="4" key="1">
    <citation type="submission" date="2017-02" db="EMBL/GenBank/DDBJ databases">
        <title>Tessaracoccus aquaemaris sp. nov., isolated from the intestine of a Korean rockfish, Sebastes schlegelii, in a marine aquaculture pond.</title>
        <authorList>
            <person name="Tak E.J."/>
            <person name="Bae J.-W."/>
        </authorList>
    </citation>
    <scope>NUCLEOTIDE SEQUENCE [LARGE SCALE GENOMIC DNA]</scope>
    <source>
        <strain evidence="4">NSG39</strain>
    </source>
</reference>
<feature type="compositionally biased region" description="Basic and acidic residues" evidence="1">
    <location>
        <begin position="1"/>
        <end position="17"/>
    </location>
</feature>
<dbReference type="OrthoDB" id="5194448at2"/>
<feature type="compositionally biased region" description="Polar residues" evidence="1">
    <location>
        <begin position="54"/>
        <end position="65"/>
    </location>
</feature>
<proteinExistence type="predicted"/>
<dbReference type="EMBL" id="CP019606">
    <property type="protein sequence ID" value="AQP47500.1"/>
    <property type="molecule type" value="Genomic_DNA"/>
</dbReference>
<dbReference type="Pfam" id="PF11241">
    <property type="entry name" value="DUF3043"/>
    <property type="match status" value="1"/>
</dbReference>
<dbReference type="AlphaFoldDB" id="A0A1Q2CN67"/>
<feature type="compositionally biased region" description="Basic and acidic residues" evidence="1">
    <location>
        <begin position="69"/>
        <end position="112"/>
    </location>
</feature>
<keyword evidence="2" id="KW-0812">Transmembrane</keyword>
<keyword evidence="4" id="KW-1185">Reference proteome</keyword>
<gene>
    <name evidence="3" type="ORF">BW730_08340</name>
</gene>
<feature type="transmembrane region" description="Helical" evidence="2">
    <location>
        <begin position="154"/>
        <end position="173"/>
    </location>
</feature>
<dbReference type="RefSeq" id="WP_077685831.1">
    <property type="nucleotide sequence ID" value="NZ_CP019606.1"/>
</dbReference>
<dbReference type="STRING" id="1332264.BW730_08340"/>
<feature type="region of interest" description="Disordered" evidence="1">
    <location>
        <begin position="1"/>
        <end position="112"/>
    </location>
</feature>
<organism evidence="3 4">
    <name type="scientific">Tessaracoccus aquimaris</name>
    <dbReference type="NCBI Taxonomy" id="1332264"/>
    <lineage>
        <taxon>Bacteria</taxon>
        <taxon>Bacillati</taxon>
        <taxon>Actinomycetota</taxon>
        <taxon>Actinomycetes</taxon>
        <taxon>Propionibacteriales</taxon>
        <taxon>Propionibacteriaceae</taxon>
        <taxon>Tessaracoccus</taxon>
    </lineage>
</organism>
<evidence type="ECO:0000256" key="2">
    <source>
        <dbReference type="SAM" id="Phobius"/>
    </source>
</evidence>
<keyword evidence="2" id="KW-1133">Transmembrane helix</keyword>
<evidence type="ECO:0000313" key="4">
    <source>
        <dbReference type="Proteomes" id="UP000188145"/>
    </source>
</evidence>
<dbReference type="InterPro" id="IPR021403">
    <property type="entry name" value="DUF3043"/>
</dbReference>
<feature type="transmembrane region" description="Helical" evidence="2">
    <location>
        <begin position="129"/>
        <end position="148"/>
    </location>
</feature>
<sequence>MGLFRPYERKDGADTRDQIATLTPKGQKAAAKAAAKDANEAAPVVEDAPEESTKIQVTRTKANATRSRRQAEADRMERLHPTLTPKEQRKAASRAREDARVQALDKQERSPQRQLARDYVDTRWTINEFMLPIFILLMAASMATMSNITLSSYILMGMWVVIGMVVINTFLLWRGYKKLLAERHPSASPKGLLFYLFNRSIMIRRFRQPGPRIKRGDPI</sequence>